<dbReference type="GO" id="GO:0005737">
    <property type="term" value="C:cytoplasm"/>
    <property type="evidence" value="ECO:0007669"/>
    <property type="project" value="UniProtKB-SubCell"/>
</dbReference>
<dbReference type="GO" id="GO:0003676">
    <property type="term" value="F:nucleic acid binding"/>
    <property type="evidence" value="ECO:0007669"/>
    <property type="project" value="InterPro"/>
</dbReference>
<dbReference type="EMBL" id="JARQZJ010000040">
    <property type="protein sequence ID" value="KAK9877193.1"/>
    <property type="molecule type" value="Genomic_DNA"/>
</dbReference>
<sequence>MQHESDDDTPQLSLETFAALQEFYNEQMERESAAQEVSTSNICNMNISEDWQLSQFWYDEESIKTLTRLAIETVGKDGKIALISCPSLYKSIKNELSNNGEANLYEFDRRFAIFGTDFNFYDYKSPLEIPKHKSQYYDLVIADPPFLSDECLAKTSVTMKYLAKNKMILCTGAIMAPLADRLLSLKKTEFEPKHNNNLGNEFWCYSNYEVKL</sequence>
<dbReference type="InterPro" id="IPR019369">
    <property type="entry name" value="Efm5/EEF1AKMT1"/>
</dbReference>
<comment type="subcellular location">
    <subcellularLocation>
        <location evidence="1 5">Cytoplasm</location>
    </subcellularLocation>
</comment>
<dbReference type="Pfam" id="PF10237">
    <property type="entry name" value="N6-adenineMlase"/>
    <property type="match status" value="1"/>
</dbReference>
<evidence type="ECO:0000256" key="4">
    <source>
        <dbReference type="ARBA" id="ARBA00022679"/>
    </source>
</evidence>
<organism evidence="6 7">
    <name type="scientific">Henosepilachna vigintioctopunctata</name>
    <dbReference type="NCBI Taxonomy" id="420089"/>
    <lineage>
        <taxon>Eukaryota</taxon>
        <taxon>Metazoa</taxon>
        <taxon>Ecdysozoa</taxon>
        <taxon>Arthropoda</taxon>
        <taxon>Hexapoda</taxon>
        <taxon>Insecta</taxon>
        <taxon>Pterygota</taxon>
        <taxon>Neoptera</taxon>
        <taxon>Endopterygota</taxon>
        <taxon>Coleoptera</taxon>
        <taxon>Polyphaga</taxon>
        <taxon>Cucujiformia</taxon>
        <taxon>Coccinelloidea</taxon>
        <taxon>Coccinellidae</taxon>
        <taxon>Epilachninae</taxon>
        <taxon>Epilachnini</taxon>
        <taxon>Henosepilachna</taxon>
    </lineage>
</organism>
<dbReference type="AlphaFoldDB" id="A0AAW1U3Q0"/>
<evidence type="ECO:0000256" key="1">
    <source>
        <dbReference type="ARBA" id="ARBA00004496"/>
    </source>
</evidence>
<evidence type="ECO:0000256" key="3">
    <source>
        <dbReference type="ARBA" id="ARBA00022603"/>
    </source>
</evidence>
<dbReference type="Proteomes" id="UP001431783">
    <property type="component" value="Unassembled WGS sequence"/>
</dbReference>
<dbReference type="PROSITE" id="PS00092">
    <property type="entry name" value="N6_MTASE"/>
    <property type="match status" value="1"/>
</dbReference>
<comment type="similarity">
    <text evidence="5">Belongs to the class I-like SAM-binding methyltransferase superfamily. EFM5 family.</text>
</comment>
<keyword evidence="3 5" id="KW-0489">Methyltransferase</keyword>
<dbReference type="GO" id="GO:0032259">
    <property type="term" value="P:methylation"/>
    <property type="evidence" value="ECO:0007669"/>
    <property type="project" value="UniProtKB-KW"/>
</dbReference>
<dbReference type="PANTHER" id="PTHR13200:SF0">
    <property type="entry name" value="EEF1A LYSINE METHYLTRANSFERASE 1"/>
    <property type="match status" value="1"/>
</dbReference>
<keyword evidence="2 5" id="KW-0963">Cytoplasm</keyword>
<evidence type="ECO:0000313" key="6">
    <source>
        <dbReference type="EMBL" id="KAK9877193.1"/>
    </source>
</evidence>
<name>A0AAW1U3Q0_9CUCU</name>
<evidence type="ECO:0000256" key="5">
    <source>
        <dbReference type="HAMAP-Rule" id="MF_03187"/>
    </source>
</evidence>
<accession>A0AAW1U3Q0</accession>
<protein>
    <recommendedName>
        <fullName evidence="5">Protein-lysine N-methyltransferase WA026_016941</fullName>
        <ecNumber evidence="5">2.1.1.-</ecNumber>
    </recommendedName>
</protein>
<keyword evidence="7" id="KW-1185">Reference proteome</keyword>
<dbReference type="PANTHER" id="PTHR13200">
    <property type="entry name" value="EEF1A LYSINE METHYLTRANSFERASE 1"/>
    <property type="match status" value="1"/>
</dbReference>
<dbReference type="InterPro" id="IPR002052">
    <property type="entry name" value="DNA_methylase_N6_adenine_CS"/>
</dbReference>
<comment type="function">
    <text evidence="5">S-adenosyl-L-methionine-dependent protein-lysine N-methyltransferase that methylates elongation factor 1-alpha.</text>
</comment>
<proteinExistence type="inferred from homology"/>
<dbReference type="EC" id="2.1.1.-" evidence="5"/>
<evidence type="ECO:0000313" key="7">
    <source>
        <dbReference type="Proteomes" id="UP001431783"/>
    </source>
</evidence>
<gene>
    <name evidence="6" type="ORF">WA026_016941</name>
</gene>
<comment type="caution">
    <text evidence="6">The sequence shown here is derived from an EMBL/GenBank/DDBJ whole genome shotgun (WGS) entry which is preliminary data.</text>
</comment>
<dbReference type="InterPro" id="IPR041370">
    <property type="entry name" value="Mlase_EEF1AKMT1/ZCCHC4"/>
</dbReference>
<evidence type="ECO:0000256" key="2">
    <source>
        <dbReference type="ARBA" id="ARBA00022490"/>
    </source>
</evidence>
<dbReference type="GO" id="GO:0016279">
    <property type="term" value="F:protein-lysine N-methyltransferase activity"/>
    <property type="evidence" value="ECO:0007669"/>
    <property type="project" value="UniProtKB-UniRule"/>
</dbReference>
<reference evidence="6 7" key="1">
    <citation type="submission" date="2023-03" db="EMBL/GenBank/DDBJ databases">
        <title>Genome insight into feeding habits of ladybird beetles.</title>
        <authorList>
            <person name="Li H.-S."/>
            <person name="Huang Y.-H."/>
            <person name="Pang H."/>
        </authorList>
    </citation>
    <scope>NUCLEOTIDE SEQUENCE [LARGE SCALE GENOMIC DNA]</scope>
    <source>
        <strain evidence="6">SYSU_2023b</strain>
        <tissue evidence="6">Whole body</tissue>
    </source>
</reference>
<keyword evidence="4 5" id="KW-0808">Transferase</keyword>
<dbReference type="HAMAP" id="MF_03187">
    <property type="entry name" value="Methyltr_EFM5"/>
    <property type="match status" value="1"/>
</dbReference>